<dbReference type="PANTHER" id="PTHR11223:SF3">
    <property type="entry name" value="EXPORTIN-5"/>
    <property type="match status" value="1"/>
</dbReference>
<evidence type="ECO:0000259" key="2">
    <source>
        <dbReference type="PROSITE" id="PS50166"/>
    </source>
</evidence>
<comment type="similarity">
    <text evidence="1">Belongs to the exportin family.</text>
</comment>
<organism evidence="3 4">
    <name type="scientific">Basidiobolus ranarum</name>
    <dbReference type="NCBI Taxonomy" id="34480"/>
    <lineage>
        <taxon>Eukaryota</taxon>
        <taxon>Fungi</taxon>
        <taxon>Fungi incertae sedis</taxon>
        <taxon>Zoopagomycota</taxon>
        <taxon>Entomophthoromycotina</taxon>
        <taxon>Basidiobolomycetes</taxon>
        <taxon>Basidiobolales</taxon>
        <taxon>Basidiobolaceae</taxon>
        <taxon>Basidiobolus</taxon>
    </lineage>
</organism>
<proteinExistence type="inferred from homology"/>
<feature type="domain" description="Importin N-terminal" evidence="2">
    <location>
        <begin position="31"/>
        <end position="98"/>
    </location>
</feature>
<evidence type="ECO:0000256" key="1">
    <source>
        <dbReference type="ARBA" id="ARBA00009466"/>
    </source>
</evidence>
<dbReference type="InterPro" id="IPR045065">
    <property type="entry name" value="XPO1/5"/>
</dbReference>
<dbReference type="InterPro" id="IPR011989">
    <property type="entry name" value="ARM-like"/>
</dbReference>
<dbReference type="EMBL" id="JASJQH010000964">
    <property type="protein sequence ID" value="KAK9762432.1"/>
    <property type="molecule type" value="Genomic_DNA"/>
</dbReference>
<keyword evidence="4" id="KW-1185">Reference proteome</keyword>
<evidence type="ECO:0000313" key="3">
    <source>
        <dbReference type="EMBL" id="KAK9762432.1"/>
    </source>
</evidence>
<reference evidence="3 4" key="1">
    <citation type="submission" date="2023-04" db="EMBL/GenBank/DDBJ databases">
        <title>Genome of Basidiobolus ranarum AG-B5.</title>
        <authorList>
            <person name="Stajich J.E."/>
            <person name="Carter-House D."/>
            <person name="Gryganskyi A."/>
        </authorList>
    </citation>
    <scope>NUCLEOTIDE SEQUENCE [LARGE SCALE GENOMIC DNA]</scope>
    <source>
        <strain evidence="3 4">AG-B5</strain>
    </source>
</reference>
<dbReference type="InterPro" id="IPR013598">
    <property type="entry name" value="Exportin-1/Importin-b-like"/>
</dbReference>
<name>A0ABR2WLS0_9FUNG</name>
<dbReference type="SUPFAM" id="SSF48371">
    <property type="entry name" value="ARM repeat"/>
    <property type="match status" value="1"/>
</dbReference>
<dbReference type="InterPro" id="IPR045478">
    <property type="entry name" value="Exportin-5_C"/>
</dbReference>
<sequence length="1219" mass="138785">MSDIQAVANQLVQAVQTIYDISKNNEERRVAQQFCDELKESNLSPIYGHYLASKDKFSDEVRHVGLGMIENSVRYHWSVYSEEEKVSIRENIVSLILEGTHDILTERKFIKEKVASIFVEIAKRTWPSKWPQMDMLLRDMYYRSQTTQEYALMIYRSLAEDVFEYDDPIVELRRKELRAAMICSVVSEVALASQYPDGLKKETDDEAVVMRGEAGNEGWLIRWAQGLESLTSQWNSDRSRGAEILAISTLNTIAAHLDWVASKAIAETRIIGLLCTLLSFDSHGIRMGAVECLLIVFGRNFPQFEDRSTVIWPVLDEGGLELIFAAYTKIYQANVEPLGSNEYLFMKRMFQTIIVLGVNNICFKKNSSLIPKQFKQYISLINTLSENQSILLSSMITEFWIVALKHDYISKQEAVIEQFPYLLNLTFRHLHKVETTEDFPSLITQRYAADDFETQTEFRGFEDGLRTRMVDILKLMVVSKPLDVLSWMYEKVSTFLDAPADTSNRNAQGMCTTRSPYYIQFDAHMTLLESVLGGLSVEVISNPKDENQQATQMQVIMAMNGLLTKLIDFQYPDTLIVTRQLPGIVVFGKLMKVDSSCLMSALQKIFTFVTFQLDGENVDKLSEPTLQLRRKASTSLVRLGVTIPDVLMGIFSDIMSAVQPLIQGDGLRPPEKNYIFEWLLAIGHHSTSSLDQKKSIFTSVLDPFMQEWCSPEIQNAIASQSAFMQYIGINDYVSAVTKVNNDSSISPSTSLDRDYTQPSQNNRTKILRTINALSLFLRRTLDPNAKLGSSSPEDQFWFPYLEYILPNLLSLIRCLHGLWNTQNWQSYPQEALAVLEMSPNERTLLIGGVPSKRHDALAPQSLEYATSVYTSWFGNIRQSSYSVLGMLTTIENGFYNIPALNEYLVNSLFESVSNVSTRHWKSLITLVIRPLIVHCIPERLEATFNSFLPSMIRFINDRLQTEWQALYKKGLQLTTPEEAVAFENDLEEGDVSDEMVTEKILRDFTRSYVDLWNRIFIPIDASDESLSTRYTILQEYMLKTSVAEPLMQALIQLIAFKDTVACLRTVNICLKIVPIIKPLPQLHSLVGGDLLMAALQALHDGYHQEGHSNIISLVVEIYITLRGITSIPYETFTKLPDVNRTKLETFESSLATTTDPRSQKALMRTFLQNIIGTSKGEWFKKKQNYDPTSAPRAAQVVPLSFIKSQRPDNEETDLGWLFD</sequence>
<dbReference type="PANTHER" id="PTHR11223">
    <property type="entry name" value="EXPORTIN 1/5"/>
    <property type="match status" value="1"/>
</dbReference>
<evidence type="ECO:0000313" key="4">
    <source>
        <dbReference type="Proteomes" id="UP001479436"/>
    </source>
</evidence>
<gene>
    <name evidence="3" type="primary">MSN5</name>
    <name evidence="3" type="ORF">K7432_011838</name>
</gene>
<dbReference type="InterPro" id="IPR016024">
    <property type="entry name" value="ARM-type_fold"/>
</dbReference>
<dbReference type="Proteomes" id="UP001479436">
    <property type="component" value="Unassembled WGS sequence"/>
</dbReference>
<protein>
    <submittedName>
        <fullName evidence="3">Karyopherin</fullName>
    </submittedName>
</protein>
<comment type="caution">
    <text evidence="3">The sequence shown here is derived from an EMBL/GenBank/DDBJ whole genome shotgun (WGS) entry which is preliminary data.</text>
</comment>
<dbReference type="InterPro" id="IPR001494">
    <property type="entry name" value="Importin-beta_N"/>
</dbReference>
<dbReference type="Pfam" id="PF19273">
    <property type="entry name" value="Exportin-5"/>
    <property type="match status" value="1"/>
</dbReference>
<dbReference type="Gene3D" id="1.25.10.10">
    <property type="entry name" value="Leucine-rich Repeat Variant"/>
    <property type="match status" value="1"/>
</dbReference>
<dbReference type="PROSITE" id="PS50166">
    <property type="entry name" value="IMPORTIN_B_NT"/>
    <property type="match status" value="1"/>
</dbReference>
<accession>A0ABR2WLS0</accession>
<dbReference type="SMART" id="SM00913">
    <property type="entry name" value="IBN_N"/>
    <property type="match status" value="1"/>
</dbReference>
<dbReference type="Pfam" id="PF08389">
    <property type="entry name" value="Xpo1"/>
    <property type="match status" value="1"/>
</dbReference>
<dbReference type="Pfam" id="PF03810">
    <property type="entry name" value="IBN_N"/>
    <property type="match status" value="1"/>
</dbReference>